<name>A0A6C0FAX0_9ZZZZ</name>
<keyword evidence="1" id="KW-1133">Transmembrane helix</keyword>
<organism evidence="2">
    <name type="scientific">viral metagenome</name>
    <dbReference type="NCBI Taxonomy" id="1070528"/>
    <lineage>
        <taxon>unclassified sequences</taxon>
        <taxon>metagenomes</taxon>
        <taxon>organismal metagenomes</taxon>
    </lineage>
</organism>
<proteinExistence type="predicted"/>
<dbReference type="AlphaFoldDB" id="A0A6C0FAX0"/>
<feature type="transmembrane region" description="Helical" evidence="1">
    <location>
        <begin position="62"/>
        <end position="80"/>
    </location>
</feature>
<sequence>MSNSNDLETSQHVQPTIIEAKQVNALSNASVIHTTPSIAIVDHPTPEINNELKMTIYSRAKVVKWLAIIDMTFLTINLVFSLLNNNLLWIFFIFFPLCFFGYNGAKKYKTTQLMGYVGYLGVMTIYYLILMFYYGNFWWLLIFFFEMYILYYTSKLYNLMRLSPPSVIESLQEGWDPSELVYYYY</sequence>
<evidence type="ECO:0000313" key="2">
    <source>
        <dbReference type="EMBL" id="QHT38204.1"/>
    </source>
</evidence>
<protein>
    <submittedName>
        <fullName evidence="2">Uncharacterized protein</fullName>
    </submittedName>
</protein>
<keyword evidence="1" id="KW-0812">Transmembrane</keyword>
<dbReference type="EMBL" id="MN738828">
    <property type="protein sequence ID" value="QHT38204.1"/>
    <property type="molecule type" value="Genomic_DNA"/>
</dbReference>
<evidence type="ECO:0000256" key="1">
    <source>
        <dbReference type="SAM" id="Phobius"/>
    </source>
</evidence>
<feature type="transmembrane region" description="Helical" evidence="1">
    <location>
        <begin position="86"/>
        <end position="104"/>
    </location>
</feature>
<reference evidence="2" key="1">
    <citation type="journal article" date="2020" name="Nature">
        <title>Giant virus diversity and host interactions through global metagenomics.</title>
        <authorList>
            <person name="Schulz F."/>
            <person name="Roux S."/>
            <person name="Paez-Espino D."/>
            <person name="Jungbluth S."/>
            <person name="Walsh D.A."/>
            <person name="Denef V.J."/>
            <person name="McMahon K.D."/>
            <person name="Konstantinidis K.T."/>
            <person name="Eloe-Fadrosh E.A."/>
            <person name="Kyrpides N.C."/>
            <person name="Woyke T."/>
        </authorList>
    </citation>
    <scope>NUCLEOTIDE SEQUENCE</scope>
    <source>
        <strain evidence="2">GVMAG-S-ERX556049-19</strain>
    </source>
</reference>
<keyword evidence="1" id="KW-0472">Membrane</keyword>
<accession>A0A6C0FAX0</accession>
<feature type="transmembrane region" description="Helical" evidence="1">
    <location>
        <begin position="113"/>
        <end position="130"/>
    </location>
</feature>